<name>A0ABD7SS69_VIBCL</name>
<dbReference type="EMBL" id="VSIJ01000005">
    <property type="protein sequence ID" value="TXX67401.1"/>
    <property type="molecule type" value="Genomic_DNA"/>
</dbReference>
<proteinExistence type="predicted"/>
<comment type="caution">
    <text evidence="2">The sequence shown here is derived from an EMBL/GenBank/DDBJ whole genome shotgun (WGS) entry which is preliminary data.</text>
</comment>
<accession>A0ABD7SS69</accession>
<evidence type="ECO:0000256" key="1">
    <source>
        <dbReference type="SAM" id="SignalP"/>
    </source>
</evidence>
<feature type="chain" id="PRO_5044876062" evidence="1">
    <location>
        <begin position="24"/>
        <end position="511"/>
    </location>
</feature>
<keyword evidence="1" id="KW-0732">Signal</keyword>
<gene>
    <name evidence="2" type="ORF">FXF03_02140</name>
</gene>
<dbReference type="AlphaFoldDB" id="A0ABD7SS69"/>
<protein>
    <submittedName>
        <fullName evidence="2">Uncharacterized protein</fullName>
    </submittedName>
</protein>
<evidence type="ECO:0000313" key="2">
    <source>
        <dbReference type="EMBL" id="TXX67401.1"/>
    </source>
</evidence>
<sequence>MKHFKSALMIGIFAISNSYIVQAETTLGKVAKNAQTQTQSIIDQTSNELVRVMAGLKNYYSNSLGWPTTITQISNYYSGDYKTPLGTIKGNLSATRYELIIDVTAQDEQTVALIKSMSSKLKGVYNESTKQIVIPVDAPQEAAIVSSMLSRFPDTSGNGLNTMRTDLDMGNNDINNIKDVNAVNVSSTIVNATTVNSDQFTGTVADLTTVNSTTTNSMIVNAQQIASPTGLLAVNSNTKFTGSVEVNGTSSFNGAASFAGTITQNDGQQANLGALNVKNGANFSGSIIQAAGQQADLGILTAQKATVGELHSNGIAYFSSGLRTATGIPIADEFGKLFYAGQDADQRYLGLNATATNSNKLGGVDANRFARTDISNVFTSPQTFNGINVNGNGTFNGSISAASIYTSGDISVNNILLRSKGVYLSSIYDKVYGNHEPRISALEAKVNAPQAQGRWYLISSRTDHFTDCGTSGGADNNYICRPGSRVETLYTTCGGGESERCICYRSTYECR</sequence>
<feature type="signal peptide" evidence="1">
    <location>
        <begin position="1"/>
        <end position="23"/>
    </location>
</feature>
<organism evidence="2 3">
    <name type="scientific">Vibrio cholerae</name>
    <dbReference type="NCBI Taxonomy" id="666"/>
    <lineage>
        <taxon>Bacteria</taxon>
        <taxon>Pseudomonadati</taxon>
        <taxon>Pseudomonadota</taxon>
        <taxon>Gammaproteobacteria</taxon>
        <taxon>Vibrionales</taxon>
        <taxon>Vibrionaceae</taxon>
        <taxon>Vibrio</taxon>
    </lineage>
</organism>
<dbReference type="RefSeq" id="WP_148521551.1">
    <property type="nucleotide sequence ID" value="NZ_VSIJ01000005.1"/>
</dbReference>
<evidence type="ECO:0000313" key="3">
    <source>
        <dbReference type="Proteomes" id="UP000323819"/>
    </source>
</evidence>
<reference evidence="2 3" key="1">
    <citation type="submission" date="2019-06" db="EMBL/GenBank/DDBJ databases">
        <title>Vibrio cholerae phylogeny based on whole-genome sequencing reveals genetic diversity and population strucutre.</title>
        <authorList>
            <person name="Zhiqiu Y."/>
            <person name="Bin L."/>
            <person name="Lingyan J."/>
        </authorList>
    </citation>
    <scope>NUCLEOTIDE SEQUENCE [LARGE SCALE GENOMIC DNA]</scope>
    <source>
        <strain evidence="2 3">N2814</strain>
    </source>
</reference>
<dbReference type="Proteomes" id="UP000323819">
    <property type="component" value="Unassembled WGS sequence"/>
</dbReference>